<keyword evidence="4 7" id="KW-0369">Histidine metabolism</keyword>
<sequence>MRLMWKMLSGDCLQDLNNSMDMAMKLQLFRNARIFTPEDRGRPSSGNNQSRIIRYDHGAMVVREGIITNIGAEADVLRAIGGERFIDEYDCLGRSMIPGFVDPHTHCCFASLREEEFELRAAGTPYLEILRRGGGILSSVNAVSKATVAELSNMTRDLVLRALKLGTTTIEIKSGYGLTTEAELKMLEAIGNTAQEVPLDVVATFLGAHAVPAEFRDRSDDFISLLIEESLPAVKKQGIAKCCDIFCEEGVFSIDQGRRLLLAAKSLGFSVKIHADEVHDLGGAGLAAELGAISADHLLAASDDNIRAMAKAGVVANLLPGTAYSLRKPYARARDMIEMGVPVALATDCNPGSSYTESMQFIFGLAVVNMEMSPAEALVAATLNPAYALGIAQQVGSLDIGKQADFLLLDGEGPAVLAYHAGVSSVQEVFKKGVRVTC</sequence>
<feature type="binding site" evidence="7">
    <location>
        <position position="352"/>
    </location>
    <ligand>
        <name>N-formimidoyl-L-glutamate</name>
        <dbReference type="ChEBI" id="CHEBI:58928"/>
    </ligand>
</feature>
<name>A0A1H0RMW2_9BACT</name>
<dbReference type="EC" id="3.5.2.7" evidence="1 7"/>
<comment type="pathway">
    <text evidence="7">Amino-acid degradation; L-histidine degradation into L-glutamate; N-formimidoyl-L-glutamate from L-histidine: step 3/3.</text>
</comment>
<dbReference type="Gene3D" id="3.20.20.140">
    <property type="entry name" value="Metal-dependent hydrolases"/>
    <property type="match status" value="1"/>
</dbReference>
<comment type="similarity">
    <text evidence="7">Belongs to the metallo-dependent hydrolases superfamily. HutI family.</text>
</comment>
<feature type="binding site" evidence="7">
    <location>
        <position position="274"/>
    </location>
    <ligand>
        <name>Zn(2+)</name>
        <dbReference type="ChEBI" id="CHEBI:29105"/>
    </ligand>
</feature>
<feature type="binding site" evidence="7">
    <location>
        <position position="176"/>
    </location>
    <ligand>
        <name>N-formimidoyl-L-glutamate</name>
        <dbReference type="ChEBI" id="CHEBI:58928"/>
    </ligand>
</feature>
<dbReference type="GO" id="GO:0005506">
    <property type="term" value="F:iron ion binding"/>
    <property type="evidence" value="ECO:0007669"/>
    <property type="project" value="UniProtKB-UniRule"/>
</dbReference>
<dbReference type="Pfam" id="PF01979">
    <property type="entry name" value="Amidohydro_1"/>
    <property type="match status" value="1"/>
</dbReference>
<dbReference type="UniPathway" id="UPA00379">
    <property type="reaction ID" value="UER00551"/>
</dbReference>
<feature type="binding site" evidence="7">
    <location>
        <position position="106"/>
    </location>
    <ligand>
        <name>Zn(2+)</name>
        <dbReference type="ChEBI" id="CHEBI:29105"/>
    </ligand>
</feature>
<evidence type="ECO:0000256" key="2">
    <source>
        <dbReference type="ARBA" id="ARBA00022723"/>
    </source>
</evidence>
<dbReference type="InterPro" id="IPR011059">
    <property type="entry name" value="Metal-dep_hydrolase_composite"/>
</dbReference>
<evidence type="ECO:0000313" key="10">
    <source>
        <dbReference type="Proteomes" id="UP000199073"/>
    </source>
</evidence>
<dbReference type="Proteomes" id="UP000199073">
    <property type="component" value="Unassembled WGS sequence"/>
</dbReference>
<dbReference type="InterPro" id="IPR005920">
    <property type="entry name" value="HutI"/>
</dbReference>
<feature type="binding site" evidence="7">
    <location>
        <position position="104"/>
    </location>
    <ligand>
        <name>Zn(2+)</name>
        <dbReference type="ChEBI" id="CHEBI:29105"/>
    </ligand>
</feature>
<evidence type="ECO:0000259" key="8">
    <source>
        <dbReference type="Pfam" id="PF01979"/>
    </source>
</evidence>
<evidence type="ECO:0000256" key="3">
    <source>
        <dbReference type="ARBA" id="ARBA00022801"/>
    </source>
</evidence>
<dbReference type="GO" id="GO:0005737">
    <property type="term" value="C:cytoplasm"/>
    <property type="evidence" value="ECO:0007669"/>
    <property type="project" value="UniProtKB-SubCell"/>
</dbReference>
<dbReference type="SUPFAM" id="SSF51556">
    <property type="entry name" value="Metallo-dependent hydrolases"/>
    <property type="match status" value="1"/>
</dbReference>
<dbReference type="AlphaFoldDB" id="A0A1H0RMW2"/>
<keyword evidence="2 7" id="KW-0479">Metal-binding</keyword>
<proteinExistence type="inferred from homology"/>
<dbReference type="PANTHER" id="PTHR42752">
    <property type="entry name" value="IMIDAZOLONEPROPIONASE"/>
    <property type="match status" value="1"/>
</dbReference>
<evidence type="ECO:0000256" key="4">
    <source>
        <dbReference type="ARBA" id="ARBA00022808"/>
    </source>
</evidence>
<dbReference type="GO" id="GO:0019556">
    <property type="term" value="P:L-histidine catabolic process to glutamate and formamide"/>
    <property type="evidence" value="ECO:0007669"/>
    <property type="project" value="UniProtKB-UniRule"/>
</dbReference>
<comment type="subcellular location">
    <subcellularLocation>
        <location evidence="7">Cytoplasm</location>
    </subcellularLocation>
</comment>
<feature type="binding site" evidence="7">
    <location>
        <position position="104"/>
    </location>
    <ligand>
        <name>Fe(3+)</name>
        <dbReference type="ChEBI" id="CHEBI:29034"/>
    </ligand>
</feature>
<feature type="binding site" evidence="7">
    <location>
        <position position="348"/>
    </location>
    <ligand>
        <name>Fe(3+)</name>
        <dbReference type="ChEBI" id="CHEBI:29034"/>
    </ligand>
</feature>
<dbReference type="GO" id="GO:0008270">
    <property type="term" value="F:zinc ion binding"/>
    <property type="evidence" value="ECO:0007669"/>
    <property type="project" value="UniProtKB-UniRule"/>
</dbReference>
<evidence type="ECO:0000256" key="1">
    <source>
        <dbReference type="ARBA" id="ARBA00012864"/>
    </source>
</evidence>
<keyword evidence="7" id="KW-0963">Cytoplasm</keyword>
<keyword evidence="10" id="KW-1185">Reference proteome</keyword>
<dbReference type="EMBL" id="FNJI01000015">
    <property type="protein sequence ID" value="SDP30841.1"/>
    <property type="molecule type" value="Genomic_DNA"/>
</dbReference>
<dbReference type="InterPro" id="IPR032466">
    <property type="entry name" value="Metal_Hydrolase"/>
</dbReference>
<reference evidence="9 10" key="1">
    <citation type="submission" date="2016-10" db="EMBL/GenBank/DDBJ databases">
        <authorList>
            <person name="de Groot N.N."/>
        </authorList>
    </citation>
    <scope>NUCLEOTIDE SEQUENCE [LARGE SCALE GENOMIC DNA]</scope>
    <source>
        <strain evidence="9 10">DSM 12130</strain>
    </source>
</reference>
<evidence type="ECO:0000256" key="6">
    <source>
        <dbReference type="ARBA" id="ARBA00023004"/>
    </source>
</evidence>
<feature type="domain" description="Amidohydrolase-related" evidence="8">
    <location>
        <begin position="96"/>
        <end position="435"/>
    </location>
</feature>
<comment type="catalytic activity">
    <reaction evidence="7">
        <text>4-imidazolone-5-propanoate + H2O = N-formimidoyl-L-glutamate</text>
        <dbReference type="Rhea" id="RHEA:23660"/>
        <dbReference type="ChEBI" id="CHEBI:15377"/>
        <dbReference type="ChEBI" id="CHEBI:58928"/>
        <dbReference type="ChEBI" id="CHEBI:77893"/>
        <dbReference type="EC" id="3.5.2.7"/>
    </reaction>
</comment>
<evidence type="ECO:0000256" key="5">
    <source>
        <dbReference type="ARBA" id="ARBA00022833"/>
    </source>
</evidence>
<dbReference type="SUPFAM" id="SSF51338">
    <property type="entry name" value="Composite domain of metallo-dependent hydrolases"/>
    <property type="match status" value="1"/>
</dbReference>
<gene>
    <name evidence="7" type="primary">hutI</name>
    <name evidence="9" type="ORF">SAMN05660330_02383</name>
</gene>
<dbReference type="GO" id="GO:0019557">
    <property type="term" value="P:L-histidine catabolic process to glutamate and formate"/>
    <property type="evidence" value="ECO:0007669"/>
    <property type="project" value="UniProtKB-UniPathway"/>
</dbReference>
<feature type="binding site" evidence="7">
    <location>
        <position position="176"/>
    </location>
    <ligand>
        <name>4-imidazolone-5-propanoate</name>
        <dbReference type="ChEBI" id="CHEBI:77893"/>
    </ligand>
</feature>
<feature type="binding site" evidence="7">
    <location>
        <position position="353"/>
    </location>
    <ligand>
        <name>4-imidazolone-5-propanoate</name>
        <dbReference type="ChEBI" id="CHEBI:77893"/>
    </ligand>
</feature>
<dbReference type="NCBIfam" id="TIGR01224">
    <property type="entry name" value="hutI"/>
    <property type="match status" value="1"/>
</dbReference>
<feature type="binding site" evidence="7">
    <location>
        <position position="274"/>
    </location>
    <ligand>
        <name>Fe(3+)</name>
        <dbReference type="ChEBI" id="CHEBI:29034"/>
    </ligand>
</feature>
<feature type="binding site" evidence="7">
    <location>
        <position position="350"/>
    </location>
    <ligand>
        <name>N-formimidoyl-L-glutamate</name>
        <dbReference type="ChEBI" id="CHEBI:58928"/>
    </ligand>
</feature>
<protein>
    <recommendedName>
        <fullName evidence="1 7">Imidazolonepropionase</fullName>
        <ecNumber evidence="1 7">3.5.2.7</ecNumber>
    </recommendedName>
    <alternativeName>
        <fullName evidence="7">Imidazolone-5-propionate hydrolase</fullName>
    </alternativeName>
</protein>
<dbReference type="HAMAP" id="MF_00372">
    <property type="entry name" value="HutI"/>
    <property type="match status" value="1"/>
</dbReference>
<accession>A0A1H0RMW2</accession>
<dbReference type="GO" id="GO:0050480">
    <property type="term" value="F:imidazolonepropionase activity"/>
    <property type="evidence" value="ECO:0007669"/>
    <property type="project" value="UniProtKB-UniRule"/>
</dbReference>
<comment type="cofactor">
    <cofactor evidence="7">
        <name>Zn(2+)</name>
        <dbReference type="ChEBI" id="CHEBI:29105"/>
    </cofactor>
    <cofactor evidence="7">
        <name>Fe(3+)</name>
        <dbReference type="ChEBI" id="CHEBI:29034"/>
    </cofactor>
    <text evidence="7">Binds 1 zinc or iron ion per subunit.</text>
</comment>
<dbReference type="PANTHER" id="PTHR42752:SF1">
    <property type="entry name" value="IMIDAZOLONEPROPIONASE-RELATED"/>
    <property type="match status" value="1"/>
</dbReference>
<feature type="binding site" evidence="7">
    <location>
        <position position="348"/>
    </location>
    <ligand>
        <name>Zn(2+)</name>
        <dbReference type="ChEBI" id="CHEBI:29105"/>
    </ligand>
</feature>
<dbReference type="STRING" id="91360.SAMN05660330_02383"/>
<evidence type="ECO:0000313" key="9">
    <source>
        <dbReference type="EMBL" id="SDP30841.1"/>
    </source>
</evidence>
<keyword evidence="3 7" id="KW-0378">Hydrolase</keyword>
<dbReference type="Gene3D" id="2.30.40.10">
    <property type="entry name" value="Urease, subunit C, domain 1"/>
    <property type="match status" value="1"/>
</dbReference>
<dbReference type="InterPro" id="IPR006680">
    <property type="entry name" value="Amidohydro-rel"/>
</dbReference>
<comment type="function">
    <text evidence="7">Catalyzes the hydrolytic cleavage of the carbon-nitrogen bond in imidazolone-5-propanoate to yield N-formimidoyl-L-glutamate. It is the third step in the universal histidine degradation pathway.</text>
</comment>
<feature type="binding site" evidence="7">
    <location>
        <position position="209"/>
    </location>
    <ligand>
        <name>4-imidazolone-5-propanoate</name>
        <dbReference type="ChEBI" id="CHEBI:77893"/>
    </ligand>
</feature>
<keyword evidence="5 7" id="KW-0862">Zinc</keyword>
<feature type="binding site" evidence="7">
    <location>
        <position position="113"/>
    </location>
    <ligand>
        <name>4-imidazolone-5-propanoate</name>
        <dbReference type="ChEBI" id="CHEBI:77893"/>
    </ligand>
</feature>
<dbReference type="FunFam" id="3.20.20.140:FF:000007">
    <property type="entry name" value="Imidazolonepropionase"/>
    <property type="match status" value="1"/>
</dbReference>
<dbReference type="CDD" id="cd01296">
    <property type="entry name" value="Imidazolone-5PH"/>
    <property type="match status" value="1"/>
</dbReference>
<evidence type="ECO:0000256" key="7">
    <source>
        <dbReference type="HAMAP-Rule" id="MF_00372"/>
    </source>
</evidence>
<keyword evidence="6 7" id="KW-0408">Iron</keyword>
<feature type="binding site" evidence="7">
    <location>
        <position position="277"/>
    </location>
    <ligand>
        <name>4-imidazolone-5-propanoate</name>
        <dbReference type="ChEBI" id="CHEBI:77893"/>
    </ligand>
</feature>
<feature type="binding site" evidence="7">
    <location>
        <position position="106"/>
    </location>
    <ligand>
        <name>Fe(3+)</name>
        <dbReference type="ChEBI" id="CHEBI:29034"/>
    </ligand>
</feature>
<organism evidence="9 10">
    <name type="scientific">Desulforhopalus singaporensis</name>
    <dbReference type="NCBI Taxonomy" id="91360"/>
    <lineage>
        <taxon>Bacteria</taxon>
        <taxon>Pseudomonadati</taxon>
        <taxon>Thermodesulfobacteriota</taxon>
        <taxon>Desulfobulbia</taxon>
        <taxon>Desulfobulbales</taxon>
        <taxon>Desulfocapsaceae</taxon>
        <taxon>Desulforhopalus</taxon>
    </lineage>
</organism>